<reference evidence="2 3" key="2">
    <citation type="submission" date="2018-11" db="EMBL/GenBank/DDBJ databases">
        <authorList>
            <consortium name="Pathogen Informatics"/>
        </authorList>
    </citation>
    <scope>NUCLEOTIDE SEQUENCE [LARGE SCALE GENOMIC DNA]</scope>
    <source>
        <strain evidence="2 3">MHpl1</strain>
    </source>
</reference>
<dbReference type="EMBL" id="UZAF01021119">
    <property type="protein sequence ID" value="VDO75682.1"/>
    <property type="molecule type" value="Genomic_DNA"/>
</dbReference>
<evidence type="ECO:0000256" key="1">
    <source>
        <dbReference type="SAM" id="MobiDB-lite"/>
    </source>
</evidence>
<feature type="region of interest" description="Disordered" evidence="1">
    <location>
        <begin position="1"/>
        <end position="28"/>
    </location>
</feature>
<evidence type="ECO:0000313" key="3">
    <source>
        <dbReference type="Proteomes" id="UP000268014"/>
    </source>
</evidence>
<evidence type="ECO:0000313" key="4">
    <source>
        <dbReference type="WBParaSite" id="HPLM_0001920401-mRNA-1"/>
    </source>
</evidence>
<dbReference type="OrthoDB" id="5876369at2759"/>
<gene>
    <name evidence="2" type="ORF">HPLM_LOCUS19196</name>
</gene>
<proteinExistence type="predicted"/>
<keyword evidence="3" id="KW-1185">Reference proteome</keyword>
<sequence length="49" mass="5380">MNNSRTGVPEAKREQIRSNATCQSRPLPLPLATADSAQFVMNSPSKEYS</sequence>
<dbReference type="Proteomes" id="UP000268014">
    <property type="component" value="Unassembled WGS sequence"/>
</dbReference>
<reference evidence="4" key="1">
    <citation type="submission" date="2017-02" db="UniProtKB">
        <authorList>
            <consortium name="WormBaseParasite"/>
        </authorList>
    </citation>
    <scope>IDENTIFICATION</scope>
</reference>
<accession>A0A0N4X4B2</accession>
<dbReference type="AlphaFoldDB" id="A0A0N4X4B2"/>
<organism evidence="4">
    <name type="scientific">Haemonchus placei</name>
    <name type="common">Barber's pole worm</name>
    <dbReference type="NCBI Taxonomy" id="6290"/>
    <lineage>
        <taxon>Eukaryota</taxon>
        <taxon>Metazoa</taxon>
        <taxon>Ecdysozoa</taxon>
        <taxon>Nematoda</taxon>
        <taxon>Chromadorea</taxon>
        <taxon>Rhabditida</taxon>
        <taxon>Rhabditina</taxon>
        <taxon>Rhabditomorpha</taxon>
        <taxon>Strongyloidea</taxon>
        <taxon>Trichostrongylidae</taxon>
        <taxon>Haemonchus</taxon>
    </lineage>
</organism>
<name>A0A0N4X4B2_HAEPC</name>
<evidence type="ECO:0000313" key="2">
    <source>
        <dbReference type="EMBL" id="VDO75682.1"/>
    </source>
</evidence>
<dbReference type="WBParaSite" id="HPLM_0001920401-mRNA-1">
    <property type="protein sequence ID" value="HPLM_0001920401-mRNA-1"/>
    <property type="gene ID" value="HPLM_0001920401"/>
</dbReference>
<protein>
    <submittedName>
        <fullName evidence="2 4">Uncharacterized protein</fullName>
    </submittedName>
</protein>